<gene>
    <name evidence="2" type="ORF">SAMN05443661_11116</name>
</gene>
<accession>A0A1I3MTL9</accession>
<dbReference type="Proteomes" id="UP000182829">
    <property type="component" value="Unassembled WGS sequence"/>
</dbReference>
<evidence type="ECO:0000313" key="2">
    <source>
        <dbReference type="EMBL" id="SFJ00299.1"/>
    </source>
</evidence>
<sequence length="64" mass="6476">MSESTTITGIAKNLLIYAVGVGFAVTGALGIAEAFDLPLPLAGVLFVAGLAVVLYVHEYLGGPL</sequence>
<dbReference type="GeneID" id="14208354"/>
<keyword evidence="1" id="KW-0472">Membrane</keyword>
<evidence type="ECO:0000313" key="3">
    <source>
        <dbReference type="Proteomes" id="UP000182829"/>
    </source>
</evidence>
<dbReference type="OMA" id="YVHEYLG"/>
<evidence type="ECO:0000256" key="1">
    <source>
        <dbReference type="SAM" id="Phobius"/>
    </source>
</evidence>
<keyword evidence="1" id="KW-0812">Transmembrane</keyword>
<dbReference type="RefSeq" id="WP_005579632.1">
    <property type="nucleotide sequence ID" value="NZ_FORO01000011.1"/>
</dbReference>
<keyword evidence="1" id="KW-1133">Transmembrane helix</keyword>
<feature type="transmembrane region" description="Helical" evidence="1">
    <location>
        <begin position="39"/>
        <end position="57"/>
    </location>
</feature>
<name>A0A1I3MTL9_9EURY</name>
<feature type="transmembrane region" description="Helical" evidence="1">
    <location>
        <begin position="14"/>
        <end position="32"/>
    </location>
</feature>
<protein>
    <submittedName>
        <fullName evidence="2">Uncharacterized protein</fullName>
    </submittedName>
</protein>
<dbReference type="AlphaFoldDB" id="A0A1I3MTL9"/>
<reference evidence="2 3" key="1">
    <citation type="submission" date="2016-10" db="EMBL/GenBank/DDBJ databases">
        <authorList>
            <person name="de Groot N.N."/>
        </authorList>
    </citation>
    <scope>NUCLEOTIDE SEQUENCE [LARGE SCALE GENOMIC DNA]</scope>
    <source>
        <strain evidence="2 3">SP2</strain>
    </source>
</reference>
<dbReference type="EMBL" id="FORO01000011">
    <property type="protein sequence ID" value="SFJ00299.1"/>
    <property type="molecule type" value="Genomic_DNA"/>
</dbReference>
<proteinExistence type="predicted"/>
<organism evidence="2 3">
    <name type="scientific">Natronobacterium gregoryi</name>
    <dbReference type="NCBI Taxonomy" id="44930"/>
    <lineage>
        <taxon>Archaea</taxon>
        <taxon>Methanobacteriati</taxon>
        <taxon>Methanobacteriota</taxon>
        <taxon>Stenosarchaea group</taxon>
        <taxon>Halobacteria</taxon>
        <taxon>Halobacteriales</taxon>
        <taxon>Natrialbaceae</taxon>
        <taxon>Natronobacterium</taxon>
    </lineage>
</organism>